<evidence type="ECO:0000256" key="1">
    <source>
        <dbReference type="SAM" id="Phobius"/>
    </source>
</evidence>
<keyword evidence="1" id="KW-0812">Transmembrane</keyword>
<proteinExistence type="predicted"/>
<name>A0ABW3N9M0_9FLAO</name>
<dbReference type="Gene3D" id="1.25.40.10">
    <property type="entry name" value="Tetratricopeptide repeat domain"/>
    <property type="match status" value="1"/>
</dbReference>
<dbReference type="RefSeq" id="WP_386129923.1">
    <property type="nucleotide sequence ID" value="NZ_JBHTJL010000009.1"/>
</dbReference>
<keyword evidence="3" id="KW-1185">Reference proteome</keyword>
<evidence type="ECO:0008006" key="4">
    <source>
        <dbReference type="Google" id="ProtNLM"/>
    </source>
</evidence>
<evidence type="ECO:0000313" key="3">
    <source>
        <dbReference type="Proteomes" id="UP001597013"/>
    </source>
</evidence>
<dbReference type="Proteomes" id="UP001597013">
    <property type="component" value="Unassembled WGS sequence"/>
</dbReference>
<reference evidence="3" key="1">
    <citation type="journal article" date="2019" name="Int. J. Syst. Evol. Microbiol.">
        <title>The Global Catalogue of Microorganisms (GCM) 10K type strain sequencing project: providing services to taxonomists for standard genome sequencing and annotation.</title>
        <authorList>
            <consortium name="The Broad Institute Genomics Platform"/>
            <consortium name="The Broad Institute Genome Sequencing Center for Infectious Disease"/>
            <person name="Wu L."/>
            <person name="Ma J."/>
        </authorList>
    </citation>
    <scope>NUCLEOTIDE SEQUENCE [LARGE SCALE GENOMIC DNA]</scope>
    <source>
        <strain evidence="3">CCUG 62215</strain>
    </source>
</reference>
<dbReference type="EMBL" id="JBHTJL010000009">
    <property type="protein sequence ID" value="MFD1063295.1"/>
    <property type="molecule type" value="Genomic_DNA"/>
</dbReference>
<keyword evidence="1" id="KW-0472">Membrane</keyword>
<evidence type="ECO:0000313" key="2">
    <source>
        <dbReference type="EMBL" id="MFD1063295.1"/>
    </source>
</evidence>
<dbReference type="InterPro" id="IPR014562">
    <property type="entry name" value="UCP030959_TPR_rpt-cont"/>
</dbReference>
<comment type="caution">
    <text evidence="2">The sequence shown here is derived from an EMBL/GenBank/DDBJ whole genome shotgun (WGS) entry which is preliminary data.</text>
</comment>
<organism evidence="2 3">
    <name type="scientific">Winogradskyella litorisediminis</name>
    <dbReference type="NCBI Taxonomy" id="1156618"/>
    <lineage>
        <taxon>Bacteria</taxon>
        <taxon>Pseudomonadati</taxon>
        <taxon>Bacteroidota</taxon>
        <taxon>Flavobacteriia</taxon>
        <taxon>Flavobacteriales</taxon>
        <taxon>Flavobacteriaceae</taxon>
        <taxon>Winogradskyella</taxon>
    </lineage>
</organism>
<dbReference type="InterPro" id="IPR011990">
    <property type="entry name" value="TPR-like_helical_dom_sf"/>
</dbReference>
<dbReference type="SUPFAM" id="SSF48452">
    <property type="entry name" value="TPR-like"/>
    <property type="match status" value="1"/>
</dbReference>
<accession>A0ABW3N9M0</accession>
<sequence length="241" mass="28522">MLQYYLVIAVKVFCFYHIYKNHKPYYWFFVVLFIPIFGAIFYIITQVLTSRDVNTIKKEITSVVNPTKKIKDLEKKIEFVDTYANRMDLADAYFEIKAYQNAILNYEITLKDKSQNGLYAHQQLVLCYFQINDFEKVISHVNEIKNKPEFKGSKQQFCYGLALREQDDLDAAETQLKAIDRPYSNYSERLELAKFYLDNDSRNKGKEILEDISAEAQHMTKPNRKLFRQTIVEVEQLLKTL</sequence>
<protein>
    <recommendedName>
        <fullName evidence="4">Cardiolipin synthase N-terminal domain-containing protein</fullName>
    </recommendedName>
</protein>
<feature type="transmembrane region" description="Helical" evidence="1">
    <location>
        <begin position="25"/>
        <end position="48"/>
    </location>
</feature>
<keyword evidence="1" id="KW-1133">Transmembrane helix</keyword>
<dbReference type="PIRSF" id="PIRSF030959">
    <property type="entry name" value="UCP030959"/>
    <property type="match status" value="1"/>
</dbReference>
<gene>
    <name evidence="2" type="ORF">ACFQ1Q_08545</name>
</gene>